<dbReference type="SUPFAM" id="SSF56112">
    <property type="entry name" value="Protein kinase-like (PK-like)"/>
    <property type="match status" value="1"/>
</dbReference>
<gene>
    <name evidence="2" type="ORF">QO231_14720</name>
</gene>
<comment type="caution">
    <text evidence="2">The sequence shown here is derived from an EMBL/GenBank/DDBJ whole genome shotgun (WGS) entry which is preliminary data.</text>
</comment>
<dbReference type="Gene3D" id="3.30.200.20">
    <property type="entry name" value="Phosphorylase Kinase, domain 1"/>
    <property type="match status" value="1"/>
</dbReference>
<dbReference type="Pfam" id="PF01636">
    <property type="entry name" value="APH"/>
    <property type="match status" value="1"/>
</dbReference>
<dbReference type="Proteomes" id="UP001255416">
    <property type="component" value="Unassembled WGS sequence"/>
</dbReference>
<dbReference type="InterPro" id="IPR008266">
    <property type="entry name" value="Tyr_kinase_AS"/>
</dbReference>
<dbReference type="PROSITE" id="PS00109">
    <property type="entry name" value="PROTEIN_KINASE_TYR"/>
    <property type="match status" value="1"/>
</dbReference>
<name>A0ABU3VG10_9RHOB</name>
<dbReference type="GO" id="GO:0016740">
    <property type="term" value="F:transferase activity"/>
    <property type="evidence" value="ECO:0007669"/>
    <property type="project" value="UniProtKB-KW"/>
</dbReference>
<keyword evidence="3" id="KW-1185">Reference proteome</keyword>
<sequence>MPSLHQKCAALIEELGIASQDAVSVVAPLTGGVASDIARVDVEGRSLCVKFALPKLKVSADWRAPVHRNAAEYAWLEVAAAVCPEASIKLFGRSASQHGFAMEFLDGKDVYLWKQALLDKAPFRGEAGLVGDMLGRIHAASAAGDFDRSAFHNRDDFRALRIEPYLTFTAQTQPQVAQALNDLAEVLYASDQVLVHGDVSPKNIVFRAAGPVLLDAECATMGDASFDPSFCINHLVLKAIHLPKSRNRLLADIGHFWAAYGAQVTWEDPRELEARICRLVPALMLGRIDGKSPVEYLDDDERDFVRSLAIGMILGPVPTLSALAETIEVHSKERLK</sequence>
<dbReference type="EC" id="2.7.1.-" evidence="2"/>
<evidence type="ECO:0000313" key="3">
    <source>
        <dbReference type="Proteomes" id="UP001255416"/>
    </source>
</evidence>
<feature type="domain" description="Aminoglycoside phosphotransferase" evidence="1">
    <location>
        <begin position="26"/>
        <end position="235"/>
    </location>
</feature>
<dbReference type="Gene3D" id="3.90.1200.10">
    <property type="match status" value="1"/>
</dbReference>
<keyword evidence="2" id="KW-0808">Transferase</keyword>
<organism evidence="2 3">
    <name type="scientific">Sedimentitalea todarodis</name>
    <dbReference type="NCBI Taxonomy" id="1631240"/>
    <lineage>
        <taxon>Bacteria</taxon>
        <taxon>Pseudomonadati</taxon>
        <taxon>Pseudomonadota</taxon>
        <taxon>Alphaproteobacteria</taxon>
        <taxon>Rhodobacterales</taxon>
        <taxon>Paracoccaceae</taxon>
        <taxon>Sedimentitalea</taxon>
    </lineage>
</organism>
<protein>
    <submittedName>
        <fullName evidence="2">Aminoglycoside phosphotransferase family protein</fullName>
        <ecNumber evidence="2">2.7.1.-</ecNumber>
    </submittedName>
</protein>
<dbReference type="EMBL" id="JASMWN010000012">
    <property type="protein sequence ID" value="MDU9005100.1"/>
    <property type="molecule type" value="Genomic_DNA"/>
</dbReference>
<reference evidence="3" key="1">
    <citation type="submission" date="2023-05" db="EMBL/GenBank/DDBJ databases">
        <title>Sedimentitalea sp. nov. JM2-8.</title>
        <authorList>
            <person name="Huang J."/>
        </authorList>
    </citation>
    <scope>NUCLEOTIDE SEQUENCE [LARGE SCALE GENOMIC DNA]</scope>
    <source>
        <strain evidence="3">KHS03</strain>
    </source>
</reference>
<dbReference type="RefSeq" id="WP_316777831.1">
    <property type="nucleotide sequence ID" value="NZ_JASMWN010000012.1"/>
</dbReference>
<evidence type="ECO:0000259" key="1">
    <source>
        <dbReference type="Pfam" id="PF01636"/>
    </source>
</evidence>
<accession>A0ABU3VG10</accession>
<evidence type="ECO:0000313" key="2">
    <source>
        <dbReference type="EMBL" id="MDU9005100.1"/>
    </source>
</evidence>
<proteinExistence type="predicted"/>
<dbReference type="InterPro" id="IPR002575">
    <property type="entry name" value="Aminoglycoside_PTrfase"/>
</dbReference>
<dbReference type="InterPro" id="IPR011009">
    <property type="entry name" value="Kinase-like_dom_sf"/>
</dbReference>